<accession>A0A5B7G2A1</accession>
<organism evidence="2 3">
    <name type="scientific">Portunus trituberculatus</name>
    <name type="common">Swimming crab</name>
    <name type="synonym">Neptunus trituberculatus</name>
    <dbReference type="NCBI Taxonomy" id="210409"/>
    <lineage>
        <taxon>Eukaryota</taxon>
        <taxon>Metazoa</taxon>
        <taxon>Ecdysozoa</taxon>
        <taxon>Arthropoda</taxon>
        <taxon>Crustacea</taxon>
        <taxon>Multicrustacea</taxon>
        <taxon>Malacostraca</taxon>
        <taxon>Eumalacostraca</taxon>
        <taxon>Eucarida</taxon>
        <taxon>Decapoda</taxon>
        <taxon>Pleocyemata</taxon>
        <taxon>Brachyura</taxon>
        <taxon>Eubrachyura</taxon>
        <taxon>Portunoidea</taxon>
        <taxon>Portunidae</taxon>
        <taxon>Portuninae</taxon>
        <taxon>Portunus</taxon>
    </lineage>
</organism>
<proteinExistence type="predicted"/>
<dbReference type="EMBL" id="VSRR010010279">
    <property type="protein sequence ID" value="MPC51595.1"/>
    <property type="molecule type" value="Genomic_DNA"/>
</dbReference>
<feature type="region of interest" description="Disordered" evidence="1">
    <location>
        <begin position="74"/>
        <end position="96"/>
    </location>
</feature>
<protein>
    <submittedName>
        <fullName evidence="2">Uncharacterized protein</fullName>
    </submittedName>
</protein>
<name>A0A5B7G2A1_PORTR</name>
<evidence type="ECO:0000313" key="2">
    <source>
        <dbReference type="EMBL" id="MPC51595.1"/>
    </source>
</evidence>
<dbReference type="AlphaFoldDB" id="A0A5B7G2A1"/>
<evidence type="ECO:0000256" key="1">
    <source>
        <dbReference type="SAM" id="MobiDB-lite"/>
    </source>
</evidence>
<gene>
    <name evidence="2" type="ORF">E2C01_045444</name>
</gene>
<keyword evidence="3" id="KW-1185">Reference proteome</keyword>
<sequence>MDSTPEQLLYQEQIENLQMLIISLYYVSGRRPGVDRFPTTGCTGSMSVSRNGSRGSDQLLFPTIGCTGCTLASRRGSGGSGRLPPCGWWEESGNVD</sequence>
<comment type="caution">
    <text evidence="2">The sequence shown here is derived from an EMBL/GenBank/DDBJ whole genome shotgun (WGS) entry which is preliminary data.</text>
</comment>
<reference evidence="2 3" key="1">
    <citation type="submission" date="2019-05" db="EMBL/GenBank/DDBJ databases">
        <title>Another draft genome of Portunus trituberculatus and its Hox gene families provides insights of decapod evolution.</title>
        <authorList>
            <person name="Jeong J.-H."/>
            <person name="Song I."/>
            <person name="Kim S."/>
            <person name="Choi T."/>
            <person name="Kim D."/>
            <person name="Ryu S."/>
            <person name="Kim W."/>
        </authorList>
    </citation>
    <scope>NUCLEOTIDE SEQUENCE [LARGE SCALE GENOMIC DNA]</scope>
    <source>
        <tissue evidence="2">Muscle</tissue>
    </source>
</reference>
<evidence type="ECO:0000313" key="3">
    <source>
        <dbReference type="Proteomes" id="UP000324222"/>
    </source>
</evidence>
<dbReference type="Proteomes" id="UP000324222">
    <property type="component" value="Unassembled WGS sequence"/>
</dbReference>